<sequence>SPPRSTQLVCWIPISRHIIIPITSPRDVYYIRLQSCTETIRRKISKALPTELPTDNKDYAPKPHPINAGPEANYGPLEYSAAAQFLQPEQTTLIGKSPLGLMPS</sequence>
<proteinExistence type="predicted"/>
<protein>
    <submittedName>
        <fullName evidence="2">Uncharacterized protein</fullName>
    </submittedName>
</protein>
<organism evidence="2 3">
    <name type="scientific">Lepraria finkii</name>
    <dbReference type="NCBI Taxonomy" id="1340010"/>
    <lineage>
        <taxon>Eukaryota</taxon>
        <taxon>Fungi</taxon>
        <taxon>Dikarya</taxon>
        <taxon>Ascomycota</taxon>
        <taxon>Pezizomycotina</taxon>
        <taxon>Lecanoromycetes</taxon>
        <taxon>OSLEUM clade</taxon>
        <taxon>Lecanoromycetidae</taxon>
        <taxon>Lecanorales</taxon>
        <taxon>Lecanorineae</taxon>
        <taxon>Stereocaulaceae</taxon>
        <taxon>Lepraria</taxon>
    </lineage>
</organism>
<feature type="region of interest" description="Disordered" evidence="1">
    <location>
        <begin position="47"/>
        <end position="73"/>
    </location>
</feature>
<accession>A0ABR4AL33</accession>
<evidence type="ECO:0000313" key="2">
    <source>
        <dbReference type="EMBL" id="KAL2046467.1"/>
    </source>
</evidence>
<evidence type="ECO:0000313" key="3">
    <source>
        <dbReference type="Proteomes" id="UP001590951"/>
    </source>
</evidence>
<evidence type="ECO:0000256" key="1">
    <source>
        <dbReference type="SAM" id="MobiDB-lite"/>
    </source>
</evidence>
<keyword evidence="3" id="KW-1185">Reference proteome</keyword>
<feature type="non-terminal residue" evidence="2">
    <location>
        <position position="1"/>
    </location>
</feature>
<name>A0ABR4AL33_9LECA</name>
<reference evidence="2 3" key="1">
    <citation type="submission" date="2024-09" db="EMBL/GenBank/DDBJ databases">
        <title>Rethinking Asexuality: The Enigmatic Case of Functional Sexual Genes in Lepraria (Stereocaulaceae).</title>
        <authorList>
            <person name="Doellman M."/>
            <person name="Sun Y."/>
            <person name="Barcenas-Pena A."/>
            <person name="Lumbsch H.T."/>
            <person name="Grewe F."/>
        </authorList>
    </citation>
    <scope>NUCLEOTIDE SEQUENCE [LARGE SCALE GENOMIC DNA]</scope>
    <source>
        <strain evidence="2 3">Grewe 0041</strain>
    </source>
</reference>
<gene>
    <name evidence="2" type="ORF">ABVK25_011862</name>
</gene>
<dbReference type="Proteomes" id="UP001590951">
    <property type="component" value="Unassembled WGS sequence"/>
</dbReference>
<comment type="caution">
    <text evidence="2">The sequence shown here is derived from an EMBL/GenBank/DDBJ whole genome shotgun (WGS) entry which is preliminary data.</text>
</comment>
<dbReference type="EMBL" id="JBHFEH010000122">
    <property type="protein sequence ID" value="KAL2046467.1"/>
    <property type="molecule type" value="Genomic_DNA"/>
</dbReference>